<dbReference type="EMBL" id="CADCXU010004661">
    <property type="protein sequence ID" value="CAA9996479.1"/>
    <property type="molecule type" value="Genomic_DNA"/>
</dbReference>
<feature type="transmembrane region" description="Helical" evidence="5">
    <location>
        <begin position="203"/>
        <end position="223"/>
    </location>
</feature>
<keyword evidence="7" id="KW-1185">Reference proteome</keyword>
<keyword evidence="4 5" id="KW-0472">Membrane</keyword>
<evidence type="ECO:0000313" key="6">
    <source>
        <dbReference type="EMBL" id="CAA9996479.1"/>
    </source>
</evidence>
<sequence>MGETSEKPSKCWASRPTVEPIVFALSCDHVDYERNSDFRQLCDSKACKLRISVSLWNKHCDNVGYVFIRLLSASRIGQTSKSILYFCDIQVYIQLSCDHVDHIRNPNCCQLGYTDDRKYRISFPLWNQRRNCFCDIFIRPLSGSRVGQVSKGEPDVKYQSVIEEYHWNLEDYSMYDTVYSAIGFIGTILGVYVGVDLLRINELILALGMMILAATGSFLMGLAPSPASFVVVSQLQCFGGCISPIARGTVSKIIPHEEVVLRIPPCLLERNQSTELAARGSSPEYQLNLSWHPYFLHSRWQVKNKKLYYWIKLVIEQGCSFDGFGYAPGLPRIWPRSGQLHSGQGYRYCSAKDSFEFFNVPIDNCDASRWHYVVVLWALVRHQWTETDHDTRAISFRYCLRSIHRDKPNRLERFDPLHTSGVAVVRPVFRYSSDNISDSFLHYFEKLSEE</sequence>
<proteinExistence type="predicted"/>
<evidence type="ECO:0000256" key="3">
    <source>
        <dbReference type="ARBA" id="ARBA00022989"/>
    </source>
</evidence>
<keyword evidence="3 5" id="KW-1133">Transmembrane helix</keyword>
<name>A0A6H5G1N8_9HEMI</name>
<evidence type="ECO:0000256" key="5">
    <source>
        <dbReference type="SAM" id="Phobius"/>
    </source>
</evidence>
<dbReference type="PANTHER" id="PTHR23507">
    <property type="entry name" value="ZGC:174356"/>
    <property type="match status" value="1"/>
</dbReference>
<gene>
    <name evidence="6" type="ORF">NTEN_LOCUS2991</name>
</gene>
<evidence type="ECO:0000256" key="2">
    <source>
        <dbReference type="ARBA" id="ARBA00022692"/>
    </source>
</evidence>
<dbReference type="InterPro" id="IPR036259">
    <property type="entry name" value="MFS_trans_sf"/>
</dbReference>
<comment type="subcellular location">
    <subcellularLocation>
        <location evidence="1">Membrane</location>
        <topology evidence="1">Multi-pass membrane protein</topology>
    </subcellularLocation>
</comment>
<feature type="transmembrane region" description="Helical" evidence="5">
    <location>
        <begin position="178"/>
        <end position="198"/>
    </location>
</feature>
<dbReference type="PANTHER" id="PTHR23507:SF39">
    <property type="entry name" value="GH23453P-RELATED"/>
    <property type="match status" value="1"/>
</dbReference>
<dbReference type="GO" id="GO:0016020">
    <property type="term" value="C:membrane"/>
    <property type="evidence" value="ECO:0007669"/>
    <property type="project" value="UniProtKB-SubCell"/>
</dbReference>
<dbReference type="AlphaFoldDB" id="A0A6H5G1N8"/>
<evidence type="ECO:0000313" key="7">
    <source>
        <dbReference type="Proteomes" id="UP000479000"/>
    </source>
</evidence>
<protein>
    <submittedName>
        <fullName evidence="6">Uncharacterized protein</fullName>
    </submittedName>
</protein>
<dbReference type="Gene3D" id="1.20.1250.20">
    <property type="entry name" value="MFS general substrate transporter like domains"/>
    <property type="match status" value="1"/>
</dbReference>
<dbReference type="Proteomes" id="UP000479000">
    <property type="component" value="Unassembled WGS sequence"/>
</dbReference>
<accession>A0A6H5G1N8</accession>
<evidence type="ECO:0000256" key="1">
    <source>
        <dbReference type="ARBA" id="ARBA00004141"/>
    </source>
</evidence>
<dbReference type="GO" id="GO:0022857">
    <property type="term" value="F:transmembrane transporter activity"/>
    <property type="evidence" value="ECO:0007669"/>
    <property type="project" value="TreeGrafter"/>
</dbReference>
<dbReference type="SUPFAM" id="SSF103473">
    <property type="entry name" value="MFS general substrate transporter"/>
    <property type="match status" value="1"/>
</dbReference>
<organism evidence="6 7">
    <name type="scientific">Nesidiocoris tenuis</name>
    <dbReference type="NCBI Taxonomy" id="355587"/>
    <lineage>
        <taxon>Eukaryota</taxon>
        <taxon>Metazoa</taxon>
        <taxon>Ecdysozoa</taxon>
        <taxon>Arthropoda</taxon>
        <taxon>Hexapoda</taxon>
        <taxon>Insecta</taxon>
        <taxon>Pterygota</taxon>
        <taxon>Neoptera</taxon>
        <taxon>Paraneoptera</taxon>
        <taxon>Hemiptera</taxon>
        <taxon>Heteroptera</taxon>
        <taxon>Panheteroptera</taxon>
        <taxon>Cimicomorpha</taxon>
        <taxon>Miridae</taxon>
        <taxon>Dicyphina</taxon>
        <taxon>Nesidiocoris</taxon>
    </lineage>
</organism>
<evidence type="ECO:0000256" key="4">
    <source>
        <dbReference type="ARBA" id="ARBA00023136"/>
    </source>
</evidence>
<keyword evidence="2 5" id="KW-0812">Transmembrane</keyword>
<reference evidence="6 7" key="1">
    <citation type="submission" date="2020-02" db="EMBL/GenBank/DDBJ databases">
        <authorList>
            <person name="Ferguson B K."/>
        </authorList>
    </citation>
    <scope>NUCLEOTIDE SEQUENCE [LARGE SCALE GENOMIC DNA]</scope>
</reference>
<dbReference type="OrthoDB" id="430300at2759"/>